<dbReference type="Proteomes" id="UP001060895">
    <property type="component" value="Unassembled WGS sequence"/>
</dbReference>
<organism evidence="2 3">
    <name type="scientific">Gluconacetobacter sacchari DSM 12717</name>
    <dbReference type="NCBI Taxonomy" id="1307940"/>
    <lineage>
        <taxon>Bacteria</taxon>
        <taxon>Pseudomonadati</taxon>
        <taxon>Pseudomonadota</taxon>
        <taxon>Alphaproteobacteria</taxon>
        <taxon>Acetobacterales</taxon>
        <taxon>Acetobacteraceae</taxon>
        <taxon>Gluconacetobacter</taxon>
    </lineage>
</organism>
<evidence type="ECO:0000313" key="3">
    <source>
        <dbReference type="Proteomes" id="UP001060895"/>
    </source>
</evidence>
<proteinExistence type="predicted"/>
<dbReference type="RefSeq" id="WP_306309930.1">
    <property type="nucleotide sequence ID" value="NZ_BAQP01000032.1"/>
</dbReference>
<dbReference type="PANTHER" id="PTHR46577">
    <property type="entry name" value="HTH-TYPE TRANSCRIPTIONAL REGULATORY PROTEIN GABR"/>
    <property type="match status" value="1"/>
</dbReference>
<dbReference type="Pfam" id="PF00155">
    <property type="entry name" value="Aminotran_1_2"/>
    <property type="match status" value="1"/>
</dbReference>
<dbReference type="EMBL" id="BAQP01000032">
    <property type="protein sequence ID" value="GBQ21156.1"/>
    <property type="molecule type" value="Genomic_DNA"/>
</dbReference>
<reference evidence="2" key="1">
    <citation type="submission" date="2013-04" db="EMBL/GenBank/DDBJ databases">
        <title>The genome sequencing project of 58 acetic acid bacteria.</title>
        <authorList>
            <person name="Okamoto-Kainuma A."/>
            <person name="Ishikawa M."/>
            <person name="Umino S."/>
            <person name="Koizumi Y."/>
            <person name="Shiwa Y."/>
            <person name="Yoshikawa H."/>
            <person name="Matsutani M."/>
            <person name="Matsushita K."/>
        </authorList>
    </citation>
    <scope>NUCLEOTIDE SEQUENCE</scope>
    <source>
        <strain evidence="2">DSM 12717</strain>
    </source>
</reference>
<keyword evidence="3" id="KW-1185">Reference proteome</keyword>
<evidence type="ECO:0000313" key="2">
    <source>
        <dbReference type="EMBL" id="GBQ21156.1"/>
    </source>
</evidence>
<dbReference type="InterPro" id="IPR015424">
    <property type="entry name" value="PyrdxlP-dep_Trfase"/>
</dbReference>
<dbReference type="PANTHER" id="PTHR46577:SF2">
    <property type="entry name" value="TRANSCRIPTIONAL REGULATORY PROTEIN"/>
    <property type="match status" value="1"/>
</dbReference>
<evidence type="ECO:0000259" key="1">
    <source>
        <dbReference type="Pfam" id="PF00155"/>
    </source>
</evidence>
<name>A0ABQ0P4M8_9PROT</name>
<accession>A0ABQ0P4M8</accession>
<feature type="domain" description="Aminotransferase class I/classII large" evidence="1">
    <location>
        <begin position="61"/>
        <end position="251"/>
    </location>
</feature>
<dbReference type="SUPFAM" id="SSF53383">
    <property type="entry name" value="PLP-dependent transferases"/>
    <property type="match status" value="1"/>
</dbReference>
<gene>
    <name evidence="2" type="ORF">AA12717_0790</name>
</gene>
<dbReference type="InterPro" id="IPR015421">
    <property type="entry name" value="PyrdxlP-dep_Trfase_major"/>
</dbReference>
<protein>
    <submittedName>
        <fullName evidence="2">Transcriptional regulator</fullName>
    </submittedName>
</protein>
<comment type="caution">
    <text evidence="2">The sequence shown here is derived from an EMBL/GenBank/DDBJ whole genome shotgun (WGS) entry which is preliminary data.</text>
</comment>
<sequence length="256" mass="27532">MTDRARPALSRADAATPAARAVDPFWVSRQSLESDPPESGPAVLKPGCGWLPAEWMPNDALRKAFRAVARGQGAILSDYGSSQGALRLRRLLASRFSEDGLDIGPDQVLLTGSGSQAVDLVCRLLARRGDTVLVDDPCYFNFQALLRAHEIRIVGVPYTAAGPDIEAFARLVSREKPRLYLTNSALHNPTGATLSPQAAFRLLSIATASDLLIVEDDIFADFETAPSPRLTVMDGLARVIRVGSFSKTLSASLRCA</sequence>
<dbReference type="Gene3D" id="3.40.640.10">
    <property type="entry name" value="Type I PLP-dependent aspartate aminotransferase-like (Major domain)"/>
    <property type="match status" value="1"/>
</dbReference>
<dbReference type="InterPro" id="IPR004839">
    <property type="entry name" value="Aminotransferase_I/II_large"/>
</dbReference>
<dbReference type="InterPro" id="IPR051446">
    <property type="entry name" value="HTH_trans_reg/aminotransferase"/>
</dbReference>
<dbReference type="CDD" id="cd00609">
    <property type="entry name" value="AAT_like"/>
    <property type="match status" value="1"/>
</dbReference>